<comment type="subcellular location">
    <subcellularLocation>
        <location evidence="1">Cell membrane</location>
        <topology evidence="1">Single-pass membrane protein</topology>
    </subcellularLocation>
    <subcellularLocation>
        <location evidence="2">Endoplasmic reticulum membrane</location>
    </subcellularLocation>
</comment>
<sequence length="499" mass="55192">MASQYTTQSTLVKSRTQIAKDSRPEAETPCQTTKSMGSNGVGKDDHEPVSPTGQYFNSSVLSVSVICALESEIPIDDSLTLTLLKDVFLPINPRFSSIMVTDDHGVKQWKRVDVKPEDHIHKPIFADGLSAEAYDVHLQDHLSSMAMEKLSQNRPLWEIHIFKYPTSNAAGTLIFKLHHALGDGFSLMSALFSCFQRADDPSLPITFPSIQLQDDKDVGICKVVPNFFSKLYYTTTDFAWSVLKSNVLVDDKTPIRSGTEGVEFLPITISTVTFSLDTIKQIKAKVGGTVNDVLVGTIFYGTRLYMQNTSKGSSNANSTALVLLNTRVIHTYRSLKDMVKPDAESPWGNQFGFLHVSIPEFVDAESADPLKFVHEAKETIKRKKSSLAVFLTGGVLDLMRKFRGPETTACYIHSTLQNTSMTLSNMIGPSEQIALANHPCKGMYFMVVAVPQSLTITMVSYMGKVRVAIGAEKGFINHQQFTACMEKAFERIFKAAINS</sequence>
<keyword evidence="15" id="KW-1185">Reference proteome</keyword>
<feature type="domain" description="O-acyltransferase WSD1-like N-terminal" evidence="12">
    <location>
        <begin position="109"/>
        <end position="293"/>
    </location>
</feature>
<proteinExistence type="inferred from homology"/>
<dbReference type="STRING" id="218851.A0A2G5CVM7"/>
<feature type="domain" description="O-acyltransferase WSD1 C-terminal" evidence="13">
    <location>
        <begin position="347"/>
        <end position="492"/>
    </location>
</feature>
<dbReference type="InterPro" id="IPR004255">
    <property type="entry name" value="O-acyltransferase_WSD1_N"/>
</dbReference>
<dbReference type="GO" id="GO:0047196">
    <property type="term" value="F:long-chain-alcohol O-fatty-acyltransferase activity"/>
    <property type="evidence" value="ECO:0007669"/>
    <property type="project" value="UniProtKB-EC"/>
</dbReference>
<accession>A0A2G5CVM7</accession>
<evidence type="ECO:0000256" key="2">
    <source>
        <dbReference type="ARBA" id="ARBA00004586"/>
    </source>
</evidence>
<dbReference type="Pfam" id="PF03007">
    <property type="entry name" value="WS_DGAT_cat"/>
    <property type="match status" value="1"/>
</dbReference>
<comment type="catalytic activity">
    <reaction evidence="10">
        <text>an acyl-CoA + a 1,2-diacyl-sn-glycerol = a triacyl-sn-glycerol + CoA</text>
        <dbReference type="Rhea" id="RHEA:10868"/>
        <dbReference type="ChEBI" id="CHEBI:17815"/>
        <dbReference type="ChEBI" id="CHEBI:57287"/>
        <dbReference type="ChEBI" id="CHEBI:58342"/>
        <dbReference type="ChEBI" id="CHEBI:64615"/>
        <dbReference type="EC" id="2.3.1.20"/>
    </reaction>
</comment>
<dbReference type="GO" id="GO:0005886">
    <property type="term" value="C:plasma membrane"/>
    <property type="evidence" value="ECO:0007669"/>
    <property type="project" value="UniProtKB-SubCell"/>
</dbReference>
<dbReference type="GO" id="GO:0019432">
    <property type="term" value="P:triglyceride biosynthetic process"/>
    <property type="evidence" value="ECO:0007669"/>
    <property type="project" value="UniProtKB-UniPathway"/>
</dbReference>
<gene>
    <name evidence="14" type="ORF">AQUCO_03600126v1</name>
</gene>
<keyword evidence="7" id="KW-0012">Acyltransferase</keyword>
<comment type="pathway">
    <text evidence="4">Lipid metabolism.</text>
</comment>
<evidence type="ECO:0000256" key="9">
    <source>
        <dbReference type="ARBA" id="ARBA00047604"/>
    </source>
</evidence>
<name>A0A2G5CVM7_AQUCA</name>
<organism evidence="14 15">
    <name type="scientific">Aquilegia coerulea</name>
    <name type="common">Rocky mountain columbine</name>
    <dbReference type="NCBI Taxonomy" id="218851"/>
    <lineage>
        <taxon>Eukaryota</taxon>
        <taxon>Viridiplantae</taxon>
        <taxon>Streptophyta</taxon>
        <taxon>Embryophyta</taxon>
        <taxon>Tracheophyta</taxon>
        <taxon>Spermatophyta</taxon>
        <taxon>Magnoliopsida</taxon>
        <taxon>Ranunculales</taxon>
        <taxon>Ranunculaceae</taxon>
        <taxon>Thalictroideae</taxon>
        <taxon>Aquilegia</taxon>
    </lineage>
</organism>
<keyword evidence="6" id="KW-0256">Endoplasmic reticulum</keyword>
<evidence type="ECO:0000256" key="1">
    <source>
        <dbReference type="ARBA" id="ARBA00004162"/>
    </source>
</evidence>
<dbReference type="PANTHER" id="PTHR31650">
    <property type="entry name" value="O-ACYLTRANSFERASE (WSD1-LIKE) FAMILY PROTEIN"/>
    <property type="match status" value="1"/>
</dbReference>
<feature type="compositionally biased region" description="Polar residues" evidence="11">
    <location>
        <begin position="29"/>
        <end position="38"/>
    </location>
</feature>
<evidence type="ECO:0000256" key="7">
    <source>
        <dbReference type="ARBA" id="ARBA00023315"/>
    </source>
</evidence>
<dbReference type="UniPathway" id="UPA00282"/>
<evidence type="ECO:0000256" key="3">
    <source>
        <dbReference type="ARBA" id="ARBA00004771"/>
    </source>
</evidence>
<comment type="pathway">
    <text evidence="3">Glycerolipid metabolism; triacylglycerol biosynthesis.</text>
</comment>
<dbReference type="InParanoid" id="A0A2G5CVM7"/>
<evidence type="ECO:0000313" key="15">
    <source>
        <dbReference type="Proteomes" id="UP000230069"/>
    </source>
</evidence>
<comment type="similarity">
    <text evidence="8">In the N-terminal section; belongs to the long-chain O-acyltransferase family.</text>
</comment>
<comment type="catalytic activity">
    <reaction evidence="9">
        <text>a long chain fatty alcohol + a fatty acyl-CoA = a long-chain alcohol wax ester + CoA</text>
        <dbReference type="Rhea" id="RHEA:38443"/>
        <dbReference type="ChEBI" id="CHEBI:17135"/>
        <dbReference type="ChEBI" id="CHEBI:57287"/>
        <dbReference type="ChEBI" id="CHEBI:77636"/>
        <dbReference type="ChEBI" id="CHEBI:235323"/>
        <dbReference type="EC" id="2.3.1.75"/>
    </reaction>
</comment>
<keyword evidence="5" id="KW-0808">Transferase</keyword>
<reference evidence="14 15" key="1">
    <citation type="submission" date="2017-09" db="EMBL/GenBank/DDBJ databases">
        <title>WGS assembly of Aquilegia coerulea Goldsmith.</title>
        <authorList>
            <person name="Hodges S."/>
            <person name="Kramer E."/>
            <person name="Nordborg M."/>
            <person name="Tomkins J."/>
            <person name="Borevitz J."/>
            <person name="Derieg N."/>
            <person name="Yan J."/>
            <person name="Mihaltcheva S."/>
            <person name="Hayes R.D."/>
            <person name="Rokhsar D."/>
        </authorList>
    </citation>
    <scope>NUCLEOTIDE SEQUENCE [LARGE SCALE GENOMIC DNA]</scope>
    <source>
        <strain evidence="15">cv. Goldsmith</strain>
    </source>
</reference>
<dbReference type="GO" id="GO:0005789">
    <property type="term" value="C:endoplasmic reticulum membrane"/>
    <property type="evidence" value="ECO:0007669"/>
    <property type="project" value="UniProtKB-SubCell"/>
</dbReference>
<evidence type="ECO:0000256" key="5">
    <source>
        <dbReference type="ARBA" id="ARBA00022679"/>
    </source>
</evidence>
<evidence type="ECO:0000256" key="11">
    <source>
        <dbReference type="SAM" id="MobiDB-lite"/>
    </source>
</evidence>
<feature type="region of interest" description="Disordered" evidence="11">
    <location>
        <begin position="1"/>
        <end position="51"/>
    </location>
</feature>
<dbReference type="GO" id="GO:0004144">
    <property type="term" value="F:diacylglycerol O-acyltransferase activity"/>
    <property type="evidence" value="ECO:0007669"/>
    <property type="project" value="UniProtKB-EC"/>
</dbReference>
<dbReference type="OrthoDB" id="619536at2759"/>
<dbReference type="Pfam" id="PF06974">
    <property type="entry name" value="WS_DGAT_C"/>
    <property type="match status" value="1"/>
</dbReference>
<dbReference type="InterPro" id="IPR045034">
    <property type="entry name" value="O-acyltransferase_WSD1-like"/>
</dbReference>
<feature type="compositionally biased region" description="Polar residues" evidence="11">
    <location>
        <begin position="1"/>
        <end position="17"/>
    </location>
</feature>
<evidence type="ECO:0000256" key="10">
    <source>
        <dbReference type="ARBA" id="ARBA00048109"/>
    </source>
</evidence>
<dbReference type="EMBL" id="KZ305053">
    <property type="protein sequence ID" value="PIA35240.1"/>
    <property type="molecule type" value="Genomic_DNA"/>
</dbReference>
<evidence type="ECO:0000256" key="4">
    <source>
        <dbReference type="ARBA" id="ARBA00005189"/>
    </source>
</evidence>
<dbReference type="PANTHER" id="PTHR31650:SF34">
    <property type="entry name" value="O-ACYLTRANSFERASE WSD1-LIKE ISOFORM X1"/>
    <property type="match status" value="1"/>
</dbReference>
<evidence type="ECO:0000259" key="13">
    <source>
        <dbReference type="Pfam" id="PF06974"/>
    </source>
</evidence>
<evidence type="ECO:0000256" key="6">
    <source>
        <dbReference type="ARBA" id="ARBA00022824"/>
    </source>
</evidence>
<evidence type="ECO:0000313" key="14">
    <source>
        <dbReference type="EMBL" id="PIA35240.1"/>
    </source>
</evidence>
<dbReference type="AlphaFoldDB" id="A0A2G5CVM7"/>
<dbReference type="Proteomes" id="UP000230069">
    <property type="component" value="Unassembled WGS sequence"/>
</dbReference>
<dbReference type="InterPro" id="IPR009721">
    <property type="entry name" value="O-acyltransferase_WSD1_C"/>
</dbReference>
<evidence type="ECO:0000256" key="8">
    <source>
        <dbReference type="ARBA" id="ARBA00024360"/>
    </source>
</evidence>
<protein>
    <submittedName>
        <fullName evidence="14">Uncharacterized protein</fullName>
    </submittedName>
</protein>
<evidence type="ECO:0000259" key="12">
    <source>
        <dbReference type="Pfam" id="PF03007"/>
    </source>
</evidence>